<proteinExistence type="inferred from homology"/>
<dbReference type="Gene3D" id="1.20.120.1760">
    <property type="match status" value="1"/>
</dbReference>
<dbReference type="InterPro" id="IPR043130">
    <property type="entry name" value="CDP-OH_PTrfase_TM_dom"/>
</dbReference>
<dbReference type="Gene3D" id="3.90.550.10">
    <property type="entry name" value="Spore Coat Polysaccharide Biosynthesis Protein SpsA, Chain A"/>
    <property type="match status" value="1"/>
</dbReference>
<evidence type="ECO:0000256" key="1">
    <source>
        <dbReference type="ARBA" id="ARBA00000729"/>
    </source>
</evidence>
<dbReference type="SUPFAM" id="SSF53448">
    <property type="entry name" value="Nucleotide-diphospho-sugar transferases"/>
    <property type="match status" value="1"/>
</dbReference>
<protein>
    <recommendedName>
        <fullName evidence="6">Bifunctional IPC transferase and DIPP synthase</fullName>
        <ecNumber evidence="4">2.7.7.74</ecNumber>
        <ecNumber evidence="5">2.7.8.34</ecNumber>
    </recommendedName>
</protein>
<evidence type="ECO:0000256" key="8">
    <source>
        <dbReference type="ARBA" id="ARBA00022695"/>
    </source>
</evidence>
<evidence type="ECO:0000313" key="12">
    <source>
        <dbReference type="EMBL" id="ACZ41393.1"/>
    </source>
</evidence>
<evidence type="ECO:0000256" key="5">
    <source>
        <dbReference type="ARBA" id="ARBA00013268"/>
    </source>
</evidence>
<comment type="similarity">
    <text evidence="2">In the C-terminal section; belongs to the CDP-alcohol phosphatidyltransferase class-I family.</text>
</comment>
<organism evidence="12 13">
    <name type="scientific">Thermobaculum terrenum (strain ATCC BAA-798 / CCMEE 7001 / YNP1)</name>
    <dbReference type="NCBI Taxonomy" id="525904"/>
    <lineage>
        <taxon>Bacteria</taxon>
        <taxon>Bacillati</taxon>
        <taxon>Chloroflexota</taxon>
        <taxon>Chloroflexia</taxon>
        <taxon>Candidatus Thermobaculales</taxon>
        <taxon>Candidatus Thermobaculaceae</taxon>
        <taxon>Thermobaculum</taxon>
    </lineage>
</organism>
<dbReference type="PANTHER" id="PTHR43584">
    <property type="entry name" value="NUCLEOTIDYL TRANSFERASE"/>
    <property type="match status" value="1"/>
</dbReference>
<evidence type="ECO:0000256" key="7">
    <source>
        <dbReference type="ARBA" id="ARBA00022679"/>
    </source>
</evidence>
<keyword evidence="8" id="KW-0548">Nucleotidyltransferase</keyword>
<evidence type="ECO:0000259" key="11">
    <source>
        <dbReference type="Pfam" id="PF12804"/>
    </source>
</evidence>
<dbReference type="EC" id="2.7.7.74" evidence="4"/>
<keyword evidence="13" id="KW-1185">Reference proteome</keyword>
<dbReference type="InterPro" id="IPR048254">
    <property type="entry name" value="CDP_ALCOHOL_P_TRANSF_CS"/>
</dbReference>
<dbReference type="EC" id="2.7.8.34" evidence="5"/>
<dbReference type="InterPro" id="IPR025877">
    <property type="entry name" value="MobA-like_NTP_Trfase"/>
</dbReference>
<evidence type="ECO:0000256" key="10">
    <source>
        <dbReference type="RuleBase" id="RU003750"/>
    </source>
</evidence>
<evidence type="ECO:0000256" key="4">
    <source>
        <dbReference type="ARBA" id="ARBA00012504"/>
    </source>
</evidence>
<dbReference type="OrthoDB" id="9803871at2"/>
<evidence type="ECO:0000256" key="3">
    <source>
        <dbReference type="ARBA" id="ARBA00007897"/>
    </source>
</evidence>
<dbReference type="PROSITE" id="PS00379">
    <property type="entry name" value="CDP_ALCOHOL_P_TRANSF"/>
    <property type="match status" value="1"/>
</dbReference>
<dbReference type="GO" id="GO:0016020">
    <property type="term" value="C:membrane"/>
    <property type="evidence" value="ECO:0007669"/>
    <property type="project" value="InterPro"/>
</dbReference>
<sequence>MSKHALGAIIPAAGLGERLQCVGSPKPLVKIGGLTLLERTIRTLRLGGVDGKIVVVVGHRGDEVSKFAASRKLDVVIVTNPDYQRGNGTSVMAGLDHMPERFVVAMVDHLHPPQSVKTLLECEGDFVAAVDTKPSFADVEEATKVRLEGDKILDIGKKIPEFNAIDTGLFLCHRDSLRELVPAQDEALSWNTVKRMWLASGRQIIACDLQGLPWIDVDTPEDMAKAIDVIMSWAPSGKDGFVSRNFNRHISRRITRLLANTPTTPNQISIMSLLLAVAGSLLIARRAYVPGGLLVQLSSIIDGCDGEIARVRLQQSNQGAIFDSVLDRWADSAVITGMALSSESRSSLVAGSLALSGSLLVPYSRARIEAELGQIPSSMLSIGMTRDVRLALLAIGSILRKPRETLLSIGLLSNLEVLRRLLQLARAS</sequence>
<dbReference type="HOGENOM" id="CLU_643435_0_0_0"/>
<dbReference type="EMBL" id="CP001825">
    <property type="protein sequence ID" value="ACZ41393.1"/>
    <property type="molecule type" value="Genomic_DNA"/>
</dbReference>
<comment type="similarity">
    <text evidence="10">Belongs to the CDP-alcohol phosphatidyltransferase class-I family.</text>
</comment>
<comment type="catalytic activity">
    <reaction evidence="9">
        <text>CDP-1L-myo-inositol + 1D-myo-inositol 3-phosphate = bis(1L-myo-inositol) 3,1'-phosphate 1-phosphate + CMP + H(+)</text>
        <dbReference type="Rhea" id="RHEA:31327"/>
        <dbReference type="ChEBI" id="CHEBI:15378"/>
        <dbReference type="ChEBI" id="CHEBI:58401"/>
        <dbReference type="ChEBI" id="CHEBI:60377"/>
        <dbReference type="ChEBI" id="CHEBI:62573"/>
        <dbReference type="ChEBI" id="CHEBI:62576"/>
        <dbReference type="EC" id="2.7.8.34"/>
    </reaction>
</comment>
<name>D1CEN7_THET1</name>
<dbReference type="GO" id="GO:0016780">
    <property type="term" value="F:phosphotransferase activity, for other substituted phosphate groups"/>
    <property type="evidence" value="ECO:0007669"/>
    <property type="project" value="InterPro"/>
</dbReference>
<dbReference type="Proteomes" id="UP000000323">
    <property type="component" value="Chromosome 1"/>
</dbReference>
<dbReference type="InterPro" id="IPR029044">
    <property type="entry name" value="Nucleotide-diphossugar_trans"/>
</dbReference>
<accession>D1CEN7</accession>
<reference evidence="13" key="1">
    <citation type="journal article" date="2010" name="Stand. Genomic Sci.">
        <title>Complete genome sequence of 'Thermobaculum terrenum' type strain (YNP1).</title>
        <authorList>
            <person name="Kiss H."/>
            <person name="Cleland D."/>
            <person name="Lapidus A."/>
            <person name="Lucas S."/>
            <person name="Glavina Del Rio T."/>
            <person name="Nolan M."/>
            <person name="Tice H."/>
            <person name="Han C."/>
            <person name="Goodwin L."/>
            <person name="Pitluck S."/>
            <person name="Liolios K."/>
            <person name="Ivanova N."/>
            <person name="Mavromatis K."/>
            <person name="Ovchinnikova G."/>
            <person name="Pati A."/>
            <person name="Chen A."/>
            <person name="Palaniappan K."/>
            <person name="Land M."/>
            <person name="Hauser L."/>
            <person name="Chang Y."/>
            <person name="Jeffries C."/>
            <person name="Lu M."/>
            <person name="Brettin T."/>
            <person name="Detter J."/>
            <person name="Goker M."/>
            <person name="Tindall B."/>
            <person name="Beck B."/>
            <person name="McDermott T."/>
            <person name="Woyke T."/>
            <person name="Bristow J."/>
            <person name="Eisen J."/>
            <person name="Markowitz V."/>
            <person name="Hugenholtz P."/>
            <person name="Kyrpides N."/>
            <person name="Klenk H."/>
            <person name="Cheng J."/>
        </authorList>
    </citation>
    <scope>NUCLEOTIDE SEQUENCE [LARGE SCALE GENOMIC DNA]</scope>
    <source>
        <strain evidence="13">ATCC BAA-798 / YNP1</strain>
    </source>
</reference>
<dbReference type="eggNOG" id="COG0558">
    <property type="taxonomic scope" value="Bacteria"/>
</dbReference>
<evidence type="ECO:0000256" key="6">
    <source>
        <dbReference type="ARBA" id="ARBA00018322"/>
    </source>
</evidence>
<dbReference type="InterPro" id="IPR000462">
    <property type="entry name" value="CDP-OH_P_trans"/>
</dbReference>
<feature type="domain" description="MobA-like NTP transferase" evidence="11">
    <location>
        <begin position="8"/>
        <end position="129"/>
    </location>
</feature>
<comment type="similarity">
    <text evidence="3">In the N-terminal section; belongs to the MobA family.</text>
</comment>
<gene>
    <name evidence="12" type="ordered locus">Tter_0472</name>
</gene>
<dbReference type="KEGG" id="ttr:Tter_0472"/>
<dbReference type="InterPro" id="IPR050065">
    <property type="entry name" value="GlmU-like"/>
</dbReference>
<dbReference type="GO" id="GO:0008654">
    <property type="term" value="P:phospholipid biosynthetic process"/>
    <property type="evidence" value="ECO:0007669"/>
    <property type="project" value="InterPro"/>
</dbReference>
<evidence type="ECO:0000313" key="13">
    <source>
        <dbReference type="Proteomes" id="UP000000323"/>
    </source>
</evidence>
<dbReference type="Pfam" id="PF01066">
    <property type="entry name" value="CDP-OH_P_transf"/>
    <property type="match status" value="1"/>
</dbReference>
<keyword evidence="7 10" id="KW-0808">Transferase</keyword>
<dbReference type="eggNOG" id="COG1213">
    <property type="taxonomic scope" value="Bacteria"/>
</dbReference>
<dbReference type="AlphaFoldDB" id="D1CEN7"/>
<dbReference type="Pfam" id="PF12804">
    <property type="entry name" value="NTP_transf_3"/>
    <property type="match status" value="1"/>
</dbReference>
<dbReference type="PANTHER" id="PTHR43584:SF8">
    <property type="entry name" value="N-ACETYLMURAMATE ALPHA-1-PHOSPHATE URIDYLYLTRANSFERASE"/>
    <property type="match status" value="1"/>
</dbReference>
<evidence type="ECO:0000256" key="9">
    <source>
        <dbReference type="ARBA" id="ARBA00049235"/>
    </source>
</evidence>
<dbReference type="STRING" id="525904.Tter_0472"/>
<evidence type="ECO:0000256" key="2">
    <source>
        <dbReference type="ARBA" id="ARBA00006982"/>
    </source>
</evidence>
<dbReference type="GO" id="GO:0016779">
    <property type="term" value="F:nucleotidyltransferase activity"/>
    <property type="evidence" value="ECO:0007669"/>
    <property type="project" value="UniProtKB-KW"/>
</dbReference>
<comment type="catalytic activity">
    <reaction evidence="1">
        <text>1D-myo-inositol 3-phosphate + CTP + H(+) = CDP-1L-myo-inositol + diphosphate</text>
        <dbReference type="Rhea" id="RHEA:30647"/>
        <dbReference type="ChEBI" id="CHEBI:15378"/>
        <dbReference type="ChEBI" id="CHEBI:33019"/>
        <dbReference type="ChEBI" id="CHEBI:37563"/>
        <dbReference type="ChEBI" id="CHEBI:58401"/>
        <dbReference type="ChEBI" id="CHEBI:62573"/>
        <dbReference type="EC" id="2.7.7.74"/>
    </reaction>
</comment>
<dbReference type="RefSeq" id="WP_012874428.1">
    <property type="nucleotide sequence ID" value="NC_013525.1"/>
</dbReference>